<accession>B6WPR5</accession>
<sequence length="58" mass="6714">MRFFGHDAFKVFPTRVGMNLLLRMERELAVRIPHTRGDEPGMRKAADKADEYSPHAWG</sequence>
<dbReference type="EMBL" id="ABXU01000001">
    <property type="protein sequence ID" value="EEB35026.1"/>
    <property type="molecule type" value="Genomic_DNA"/>
</dbReference>
<evidence type="ECO:0000313" key="3">
    <source>
        <dbReference type="Proteomes" id="UP000003676"/>
    </source>
</evidence>
<evidence type="ECO:0000313" key="2">
    <source>
        <dbReference type="EMBL" id="EEB35026.1"/>
    </source>
</evidence>
<feature type="region of interest" description="Disordered" evidence="1">
    <location>
        <begin position="34"/>
        <end position="58"/>
    </location>
</feature>
<comment type="caution">
    <text evidence="2">The sequence shown here is derived from an EMBL/GenBank/DDBJ whole genome shotgun (WGS) entry which is preliminary data.</text>
</comment>
<gene>
    <name evidence="2" type="ORF">DESPIG_00030</name>
</gene>
<dbReference type="AntiFam" id="ANF00057">
    <property type="entry name" value="Translation of E. coli type CRISPR repeat"/>
</dbReference>
<reference evidence="2 3" key="1">
    <citation type="submission" date="2008-10" db="EMBL/GenBank/DDBJ databases">
        <title>Draft genome sequence of Desulvovibrio piger (ATCC 29098).</title>
        <authorList>
            <person name="Sudarsanam P."/>
            <person name="Ley R."/>
            <person name="Guruge J."/>
            <person name="Turnbaugh P.J."/>
            <person name="Mahowald M."/>
            <person name="Liep D."/>
            <person name="Gordon J."/>
        </authorList>
    </citation>
    <scope>NUCLEOTIDE SEQUENCE [LARGE SCALE GENOMIC DNA]</scope>
    <source>
        <strain evidence="2 3">ATCC 29098</strain>
    </source>
</reference>
<dbReference type="AlphaFoldDB" id="B6WPR5"/>
<organism evidence="2 3">
    <name type="scientific">Desulfovibrio piger ATCC 29098</name>
    <dbReference type="NCBI Taxonomy" id="411464"/>
    <lineage>
        <taxon>Bacteria</taxon>
        <taxon>Pseudomonadati</taxon>
        <taxon>Thermodesulfobacteriota</taxon>
        <taxon>Desulfovibrionia</taxon>
        <taxon>Desulfovibrionales</taxon>
        <taxon>Desulfovibrionaceae</taxon>
        <taxon>Desulfovibrio</taxon>
    </lineage>
</organism>
<reference evidence="2 3" key="2">
    <citation type="submission" date="2008-10" db="EMBL/GenBank/DDBJ databases">
        <authorList>
            <person name="Fulton L."/>
            <person name="Clifton S."/>
            <person name="Fulton B."/>
            <person name="Xu J."/>
            <person name="Minx P."/>
            <person name="Pepin K.H."/>
            <person name="Johnson M."/>
            <person name="Bhonagiri V."/>
            <person name="Nash W.E."/>
            <person name="Mardis E.R."/>
            <person name="Wilson R.K."/>
        </authorList>
    </citation>
    <scope>NUCLEOTIDE SEQUENCE [LARGE SCALE GENOMIC DNA]</scope>
    <source>
        <strain evidence="2 3">ATCC 29098</strain>
    </source>
</reference>
<protein>
    <submittedName>
        <fullName evidence="2">Uncharacterized protein</fullName>
    </submittedName>
</protein>
<dbReference type="HOGENOM" id="CLU_3117174_0_0_7"/>
<dbReference type="Proteomes" id="UP000003676">
    <property type="component" value="Unassembled WGS sequence"/>
</dbReference>
<proteinExistence type="predicted"/>
<evidence type="ECO:0000256" key="1">
    <source>
        <dbReference type="SAM" id="MobiDB-lite"/>
    </source>
</evidence>
<name>B6WPR5_9BACT</name>